<evidence type="ECO:0000313" key="3">
    <source>
        <dbReference type="EMBL" id="TLE01686.1"/>
    </source>
</evidence>
<dbReference type="EMBL" id="UGJE01000002">
    <property type="protein sequence ID" value="STQ86326.1"/>
    <property type="molecule type" value="Genomic_DNA"/>
</dbReference>
<reference evidence="3 4" key="1">
    <citation type="journal article" date="2014" name="Genome Announc.">
        <title>Draft genome sequences of eight enterohepatic helicobacter species isolated from both laboratory and wild rodents.</title>
        <authorList>
            <person name="Sheh A."/>
            <person name="Shen Z."/>
            <person name="Fox J.G."/>
        </authorList>
    </citation>
    <scope>NUCLEOTIDE SEQUENCE [LARGE SCALE GENOMIC DNA]</scope>
    <source>
        <strain evidence="3 4">ST1</strain>
    </source>
</reference>
<dbReference type="STRING" id="216.LS73_02300"/>
<proteinExistence type="predicted"/>
<dbReference type="RefSeq" id="WP_034557107.1">
    <property type="nucleotide sequence ID" value="NZ_FZML01000010.1"/>
</dbReference>
<dbReference type="OrthoDB" id="9780267at2"/>
<evidence type="ECO:0000313" key="4">
    <source>
        <dbReference type="Proteomes" id="UP000029922"/>
    </source>
</evidence>
<sequence length="194" mass="22223">MSSIFRILGKGIMVILPFALVVWLLYFLFEIINSTWTLLLYTASFMIDRFANEKIETQFPSILVGIGAIIFMLLIIFYVGYKFEKNQNAIFIKVGEWSLSKIPFIGSIYHTIKDLVTMISGNSKDKYLGVAFIEISNNEIIGFITQEEENYFWVFCPFAPPTSGLLFRIHKDKIRKSNMSVSEGLKKVVSFGVK</sequence>
<feature type="transmembrane region" description="Helical" evidence="1">
    <location>
        <begin position="59"/>
        <end position="81"/>
    </location>
</feature>
<dbReference type="PANTHER" id="PTHR31876">
    <property type="entry name" value="COV-LIKE PROTEIN 1"/>
    <property type="match status" value="1"/>
</dbReference>
<dbReference type="EMBL" id="JRPD02000001">
    <property type="protein sequence ID" value="TLE01686.1"/>
    <property type="molecule type" value="Genomic_DNA"/>
</dbReference>
<feature type="transmembrane region" description="Helical" evidence="1">
    <location>
        <begin position="12"/>
        <end position="39"/>
    </location>
</feature>
<keyword evidence="1" id="KW-0812">Transmembrane</keyword>
<dbReference type="PANTHER" id="PTHR31876:SF26">
    <property type="entry name" value="PROTEIN LIKE COV 2"/>
    <property type="match status" value="1"/>
</dbReference>
<keyword evidence="5" id="KW-1185">Reference proteome</keyword>
<dbReference type="Proteomes" id="UP000029922">
    <property type="component" value="Unassembled WGS sequence"/>
</dbReference>
<accession>A0A099U2F5</accession>
<dbReference type="Pfam" id="PF04367">
    <property type="entry name" value="DUF502"/>
    <property type="match status" value="1"/>
</dbReference>
<dbReference type="Proteomes" id="UP000255139">
    <property type="component" value="Unassembled WGS sequence"/>
</dbReference>
<dbReference type="AlphaFoldDB" id="A0A099U2F5"/>
<protein>
    <submittedName>
        <fullName evidence="3">DUF502 domain-containing protein</fullName>
    </submittedName>
</protein>
<reference evidence="2 5" key="2">
    <citation type="submission" date="2018-06" db="EMBL/GenBank/DDBJ databases">
        <authorList>
            <consortium name="Pathogen Informatics"/>
            <person name="Doyle S."/>
        </authorList>
    </citation>
    <scope>NUCLEOTIDE SEQUENCE [LARGE SCALE GENOMIC DNA]</scope>
    <source>
        <strain evidence="2 5">NCTC12714</strain>
    </source>
</reference>
<dbReference type="InterPro" id="IPR007462">
    <property type="entry name" value="COV1-like"/>
</dbReference>
<gene>
    <name evidence="3" type="ORF">LS73_000730</name>
    <name evidence="2" type="ORF">NCTC12714_01131</name>
</gene>
<organism evidence="2 5">
    <name type="scientific">Helicobacter muridarum</name>
    <dbReference type="NCBI Taxonomy" id="216"/>
    <lineage>
        <taxon>Bacteria</taxon>
        <taxon>Pseudomonadati</taxon>
        <taxon>Campylobacterota</taxon>
        <taxon>Epsilonproteobacteria</taxon>
        <taxon>Campylobacterales</taxon>
        <taxon>Helicobacteraceae</taxon>
        <taxon>Helicobacter</taxon>
    </lineage>
</organism>
<name>A0A099U2F5_9HELI</name>
<evidence type="ECO:0000313" key="5">
    <source>
        <dbReference type="Proteomes" id="UP000255139"/>
    </source>
</evidence>
<keyword evidence="1" id="KW-0472">Membrane</keyword>
<keyword evidence="1" id="KW-1133">Transmembrane helix</keyword>
<evidence type="ECO:0000313" key="2">
    <source>
        <dbReference type="EMBL" id="STQ86326.1"/>
    </source>
</evidence>
<evidence type="ECO:0000256" key="1">
    <source>
        <dbReference type="SAM" id="Phobius"/>
    </source>
</evidence>